<proteinExistence type="predicted"/>
<sequence length="91" mass="9472">MKSVFKNMFTCSALILATFTANATADHGGLVDVLEGVLAHADLPMKDGLATYAFAFALEASTKGYASMTLDKVASSDDDQADSTDADSMLA</sequence>
<dbReference type="EMBL" id="JAVCAP010000011">
    <property type="protein sequence ID" value="MDP8567276.1"/>
    <property type="molecule type" value="Genomic_DNA"/>
</dbReference>
<protein>
    <submittedName>
        <fullName evidence="2">Uncharacterized protein</fullName>
    </submittedName>
</protein>
<keyword evidence="1" id="KW-0732">Signal</keyword>
<feature type="signal peptide" evidence="1">
    <location>
        <begin position="1"/>
        <end position="23"/>
    </location>
</feature>
<evidence type="ECO:0000313" key="2">
    <source>
        <dbReference type="EMBL" id="MDP8567276.1"/>
    </source>
</evidence>
<name>A0ABT9JRX0_9PROT</name>
<comment type="caution">
    <text evidence="2">The sequence shown here is derived from an EMBL/GenBank/DDBJ whole genome shotgun (WGS) entry which is preliminary data.</text>
</comment>
<reference evidence="3" key="1">
    <citation type="journal article" date="2019" name="Int. J. Syst. Evol. Microbiol.">
        <title>The Global Catalogue of Microorganisms (GCM) 10K type strain sequencing project: providing services to taxonomists for standard genome sequencing and annotation.</title>
        <authorList>
            <consortium name="The Broad Institute Genomics Platform"/>
            <consortium name="The Broad Institute Genome Sequencing Center for Infectious Disease"/>
            <person name="Wu L."/>
            <person name="Ma J."/>
        </authorList>
    </citation>
    <scope>NUCLEOTIDE SEQUENCE [LARGE SCALE GENOMIC DNA]</scope>
    <source>
        <strain evidence="3">VKM B-3159</strain>
    </source>
</reference>
<gene>
    <name evidence="2" type="ORF">Q9291_05400</name>
</gene>
<keyword evidence="3" id="KW-1185">Reference proteome</keyword>
<organism evidence="2 3">
    <name type="scientific">Methylophilus aquaticus</name>
    <dbReference type="NCBI Taxonomy" id="1971610"/>
    <lineage>
        <taxon>Bacteria</taxon>
        <taxon>Pseudomonadati</taxon>
        <taxon>Pseudomonadota</taxon>
        <taxon>Betaproteobacteria</taxon>
        <taxon>Nitrosomonadales</taxon>
        <taxon>Methylophilaceae</taxon>
        <taxon>Methylophilus</taxon>
    </lineage>
</organism>
<evidence type="ECO:0000256" key="1">
    <source>
        <dbReference type="SAM" id="SignalP"/>
    </source>
</evidence>
<evidence type="ECO:0000313" key="3">
    <source>
        <dbReference type="Proteomes" id="UP001225906"/>
    </source>
</evidence>
<accession>A0ABT9JRX0</accession>
<feature type="chain" id="PRO_5046391550" evidence="1">
    <location>
        <begin position="24"/>
        <end position="91"/>
    </location>
</feature>
<dbReference type="Proteomes" id="UP001225906">
    <property type="component" value="Unassembled WGS sequence"/>
</dbReference>
<dbReference type="RefSeq" id="WP_306389005.1">
    <property type="nucleotide sequence ID" value="NZ_JAVCAP010000011.1"/>
</dbReference>